<dbReference type="AlphaFoldDB" id="B7KYN8"/>
<dbReference type="SUPFAM" id="SSF88713">
    <property type="entry name" value="Glycoside hydrolase/deacetylase"/>
    <property type="match status" value="1"/>
</dbReference>
<dbReference type="PANTHER" id="PTHR34216:SF3">
    <property type="entry name" value="POLY-BETA-1,6-N-ACETYL-D-GLUCOSAMINE N-DEACETYLASE"/>
    <property type="match status" value="1"/>
</dbReference>
<dbReference type="Proteomes" id="UP000002385">
    <property type="component" value="Chromosome"/>
</dbReference>
<keyword evidence="5" id="KW-0732">Signal</keyword>
<evidence type="ECO:0000259" key="7">
    <source>
        <dbReference type="PROSITE" id="PS51677"/>
    </source>
</evidence>
<dbReference type="GO" id="GO:0016810">
    <property type="term" value="F:hydrolase activity, acting on carbon-nitrogen (but not peptide) bonds"/>
    <property type="evidence" value="ECO:0007669"/>
    <property type="project" value="InterPro"/>
</dbReference>
<dbReference type="CDD" id="cd10971">
    <property type="entry name" value="CE4_DAC_u2_5s"/>
    <property type="match status" value="1"/>
</dbReference>
<dbReference type="InterPro" id="IPR011330">
    <property type="entry name" value="Glyco_hydro/deAcase_b/a-brl"/>
</dbReference>
<dbReference type="Pfam" id="PF01522">
    <property type="entry name" value="Polysacc_deac_1"/>
    <property type="match status" value="2"/>
</dbReference>
<reference evidence="8 9" key="2">
    <citation type="journal article" date="2012" name="J. Bacteriol.">
        <title>Complete genome sequences of six strains of the genus Methylobacterium.</title>
        <authorList>
            <person name="Marx C.J."/>
            <person name="Bringel F."/>
            <person name="Chistoserdova L."/>
            <person name="Moulin L."/>
            <person name="Farhan Ul Haque M."/>
            <person name="Fleischman D.E."/>
            <person name="Gruffaz C."/>
            <person name="Jourand P."/>
            <person name="Knief C."/>
            <person name="Lee M.C."/>
            <person name="Muller E.E."/>
            <person name="Nadalig T."/>
            <person name="Peyraud R."/>
            <person name="Roselli S."/>
            <person name="Russ L."/>
            <person name="Goodwin L.A."/>
            <person name="Ivanova N."/>
            <person name="Kyrpides N."/>
            <person name="Lajus A."/>
            <person name="Land M.L."/>
            <person name="Medigue C."/>
            <person name="Mikhailova N."/>
            <person name="Nolan M."/>
            <person name="Woyke T."/>
            <person name="Stolyar S."/>
            <person name="Vorholt J.A."/>
            <person name="Vuilleumier S."/>
        </authorList>
    </citation>
    <scope>NUCLEOTIDE SEQUENCE [LARGE SCALE GENOMIC DNA]</scope>
    <source>
        <strain evidence="9">CM4 / NCIMB 13688</strain>
    </source>
</reference>
<dbReference type="InterPro" id="IPR051398">
    <property type="entry name" value="Polysacch_Deacetylase"/>
</dbReference>
<dbReference type="RefSeq" id="WP_015951956.1">
    <property type="nucleotide sequence ID" value="NC_011757.1"/>
</dbReference>
<proteinExistence type="inferred from homology"/>
<dbReference type="PROSITE" id="PS51677">
    <property type="entry name" value="NODB"/>
    <property type="match status" value="1"/>
</dbReference>
<gene>
    <name evidence="8" type="ordered locus">Mchl_3984</name>
</gene>
<dbReference type="HOGENOM" id="CLU_030024_6_1_5"/>
<organism evidence="8 9">
    <name type="scientific">Methylorubrum extorquens (strain CM4 / NCIMB 13688)</name>
    <name type="common">Methylobacterium extorquens</name>
    <dbReference type="NCBI Taxonomy" id="440085"/>
    <lineage>
        <taxon>Bacteria</taxon>
        <taxon>Pseudomonadati</taxon>
        <taxon>Pseudomonadota</taxon>
        <taxon>Alphaproteobacteria</taxon>
        <taxon>Hyphomicrobiales</taxon>
        <taxon>Methylobacteriaceae</taxon>
        <taxon>Methylorubrum</taxon>
    </lineage>
</organism>
<evidence type="ECO:0000313" key="8">
    <source>
        <dbReference type="EMBL" id="ACK84789.1"/>
    </source>
</evidence>
<evidence type="ECO:0000256" key="6">
    <source>
        <dbReference type="ARBA" id="ARBA00032976"/>
    </source>
</evidence>
<dbReference type="GO" id="GO:0005576">
    <property type="term" value="C:extracellular region"/>
    <property type="evidence" value="ECO:0007669"/>
    <property type="project" value="UniProtKB-SubCell"/>
</dbReference>
<evidence type="ECO:0000256" key="4">
    <source>
        <dbReference type="ARBA" id="ARBA00020071"/>
    </source>
</evidence>
<evidence type="ECO:0000313" key="9">
    <source>
        <dbReference type="Proteomes" id="UP000002385"/>
    </source>
</evidence>
<evidence type="ECO:0000256" key="3">
    <source>
        <dbReference type="ARBA" id="ARBA00010973"/>
    </source>
</evidence>
<reference evidence="9" key="1">
    <citation type="submission" date="2008-12" db="EMBL/GenBank/DDBJ databases">
        <title>Complete sequence of chromosome of Methylobacterium chloromethanicum CM4.</title>
        <authorList>
            <consortium name="US DOE Joint Genome Institute"/>
            <person name="Lucas S."/>
            <person name="Copeland A."/>
            <person name="Lapidus A."/>
            <person name="Glavina del Rio T."/>
            <person name="Dalin E."/>
            <person name="Tice H."/>
            <person name="Bruce D."/>
            <person name="Goodwin L."/>
            <person name="Pitluck S."/>
            <person name="Chertkov O."/>
            <person name="Brettin T."/>
            <person name="Detter J.C."/>
            <person name="Han C."/>
            <person name="Larimer F."/>
            <person name="Land M."/>
            <person name="Hauser L."/>
            <person name="Kyrpides N."/>
            <person name="Mikhailova N."/>
            <person name="Marx C."/>
            <person name="Richardson P."/>
        </authorList>
    </citation>
    <scope>NUCLEOTIDE SEQUENCE [LARGE SCALE GENOMIC DNA]</scope>
    <source>
        <strain evidence="9">CM4 / NCIMB 13688</strain>
    </source>
</reference>
<comment type="similarity">
    <text evidence="3">Belongs to the polysaccharide deacetylase family.</text>
</comment>
<sequence>MTSPLTVVMYHYVRPLARSRFPKIKGLELEAFRAQIDYLQDRYRPVRMDEVLDAARSGRPLPERAALLTFDDGYADHYRYVFPILAERGLQGAFYVPRATALERDILDVNRVHFILAAVDDHNALAGQVAAMAEAARGRFDLPSIDELRSLYHVPNRFDPAAVNFVKRLLQHALPSSLRAEMSSELFRVYVAADAHSFSEELYMSLDQMRVMARAGMHFGGHGDRHLWMSRATPAEKAAEVAGAVDLLDAIGVPHDRRTYCYPYGDFDEASIELLKAGGFQAAFTSHPDIAELGQHPVFELPRIDTNDLAREMILPQDAHAH</sequence>
<evidence type="ECO:0000256" key="1">
    <source>
        <dbReference type="ARBA" id="ARBA00003236"/>
    </source>
</evidence>
<protein>
    <recommendedName>
        <fullName evidence="4">Chitooligosaccharide deacetylase</fullName>
    </recommendedName>
    <alternativeName>
        <fullName evidence="6">Nodulation protein B</fullName>
    </alternativeName>
</protein>
<evidence type="ECO:0000256" key="5">
    <source>
        <dbReference type="ARBA" id="ARBA00022729"/>
    </source>
</evidence>
<comment type="function">
    <text evidence="1">Is involved in generating a small heat-stable compound (Nod), an acylated oligomer of N-acetylglucosamine, that stimulates mitosis in various plant protoplasts.</text>
</comment>
<feature type="domain" description="NodB homology" evidence="7">
    <location>
        <begin position="64"/>
        <end position="322"/>
    </location>
</feature>
<dbReference type="Gene3D" id="3.20.20.370">
    <property type="entry name" value="Glycoside hydrolase/deacetylase"/>
    <property type="match status" value="1"/>
</dbReference>
<dbReference type="KEGG" id="mch:Mchl_3984"/>
<evidence type="ECO:0000256" key="2">
    <source>
        <dbReference type="ARBA" id="ARBA00004613"/>
    </source>
</evidence>
<dbReference type="InterPro" id="IPR002509">
    <property type="entry name" value="NODB_dom"/>
</dbReference>
<dbReference type="EMBL" id="CP001298">
    <property type="protein sequence ID" value="ACK84789.1"/>
    <property type="molecule type" value="Genomic_DNA"/>
</dbReference>
<name>B7KYN8_METC4</name>
<comment type="subcellular location">
    <subcellularLocation>
        <location evidence="2">Secreted</location>
    </subcellularLocation>
</comment>
<dbReference type="GO" id="GO:0005975">
    <property type="term" value="P:carbohydrate metabolic process"/>
    <property type="evidence" value="ECO:0007669"/>
    <property type="project" value="InterPro"/>
</dbReference>
<accession>B7KYN8</accession>
<dbReference type="PANTHER" id="PTHR34216">
    <property type="match status" value="1"/>
</dbReference>